<feature type="compositionally biased region" description="Low complexity" evidence="4">
    <location>
        <begin position="519"/>
        <end position="536"/>
    </location>
</feature>
<feature type="domain" description="PDZ" evidence="5">
    <location>
        <begin position="871"/>
        <end position="959"/>
    </location>
</feature>
<dbReference type="InterPro" id="IPR001478">
    <property type="entry name" value="PDZ"/>
</dbReference>
<dbReference type="PROSITE" id="PS50106">
    <property type="entry name" value="PDZ"/>
    <property type="match status" value="4"/>
</dbReference>
<feature type="region of interest" description="Disordered" evidence="4">
    <location>
        <begin position="449"/>
        <end position="484"/>
    </location>
</feature>
<evidence type="ECO:0000256" key="1">
    <source>
        <dbReference type="ARBA" id="ARBA00022614"/>
    </source>
</evidence>
<feature type="compositionally biased region" description="Low complexity" evidence="4">
    <location>
        <begin position="1578"/>
        <end position="1589"/>
    </location>
</feature>
<feature type="compositionally biased region" description="Polar residues" evidence="4">
    <location>
        <begin position="1303"/>
        <end position="1314"/>
    </location>
</feature>
<dbReference type="Pfam" id="PF00595">
    <property type="entry name" value="PDZ"/>
    <property type="match status" value="4"/>
</dbReference>
<dbReference type="InterPro" id="IPR032675">
    <property type="entry name" value="LRR_dom_sf"/>
</dbReference>
<dbReference type="EMBL" id="JAYMGO010000007">
    <property type="protein sequence ID" value="KAL1271172.1"/>
    <property type="molecule type" value="Genomic_DNA"/>
</dbReference>
<name>A0ABR3N2L8_9TELE</name>
<dbReference type="Pfam" id="PF13855">
    <property type="entry name" value="LRR_8"/>
    <property type="match status" value="1"/>
</dbReference>
<feature type="compositionally biased region" description="Acidic residues" evidence="4">
    <location>
        <begin position="585"/>
        <end position="603"/>
    </location>
</feature>
<dbReference type="PROSITE" id="PS51450">
    <property type="entry name" value="LRR"/>
    <property type="match status" value="4"/>
</dbReference>
<feature type="non-terminal residue" evidence="6">
    <location>
        <position position="1722"/>
    </location>
</feature>
<keyword evidence="7" id="KW-1185">Reference proteome</keyword>
<evidence type="ECO:0000256" key="4">
    <source>
        <dbReference type="SAM" id="MobiDB-lite"/>
    </source>
</evidence>
<dbReference type="SMART" id="SM00228">
    <property type="entry name" value="PDZ"/>
    <property type="match status" value="4"/>
</dbReference>
<evidence type="ECO:0000256" key="3">
    <source>
        <dbReference type="SAM" id="Coils"/>
    </source>
</evidence>
<feature type="region of interest" description="Disordered" evidence="4">
    <location>
        <begin position="496"/>
        <end position="625"/>
    </location>
</feature>
<feature type="compositionally biased region" description="Polar residues" evidence="4">
    <location>
        <begin position="1355"/>
        <end position="1368"/>
    </location>
</feature>
<evidence type="ECO:0000259" key="5">
    <source>
        <dbReference type="PROSITE" id="PS50106"/>
    </source>
</evidence>
<feature type="compositionally biased region" description="Polar residues" evidence="4">
    <location>
        <begin position="1384"/>
        <end position="1395"/>
    </location>
</feature>
<feature type="compositionally biased region" description="Acidic residues" evidence="4">
    <location>
        <begin position="555"/>
        <end position="568"/>
    </location>
</feature>
<comment type="caution">
    <text evidence="6">The sequence shown here is derived from an EMBL/GenBank/DDBJ whole genome shotgun (WGS) entry which is preliminary data.</text>
</comment>
<feature type="domain" description="PDZ" evidence="5">
    <location>
        <begin position="1104"/>
        <end position="1192"/>
    </location>
</feature>
<protein>
    <recommendedName>
        <fullName evidence="5">PDZ domain-containing protein</fullName>
    </recommendedName>
</protein>
<feature type="compositionally biased region" description="Polar residues" evidence="4">
    <location>
        <begin position="1450"/>
        <end position="1468"/>
    </location>
</feature>
<feature type="compositionally biased region" description="Basic and acidic residues" evidence="4">
    <location>
        <begin position="614"/>
        <end position="625"/>
    </location>
</feature>
<feature type="compositionally biased region" description="Basic and acidic residues" evidence="4">
    <location>
        <begin position="1506"/>
        <end position="1523"/>
    </location>
</feature>
<dbReference type="PANTHER" id="PTHR23119">
    <property type="entry name" value="DISCS LARGE"/>
    <property type="match status" value="1"/>
</dbReference>
<dbReference type="CDD" id="cd06701">
    <property type="entry name" value="PDZ4_Scribble-like"/>
    <property type="match status" value="1"/>
</dbReference>
<reference evidence="6 7" key="1">
    <citation type="submission" date="2023-09" db="EMBL/GenBank/DDBJ databases">
        <authorList>
            <person name="Wang M."/>
        </authorList>
    </citation>
    <scope>NUCLEOTIDE SEQUENCE [LARGE SCALE GENOMIC DNA]</scope>
    <source>
        <strain evidence="6">GT-2023</strain>
        <tissue evidence="6">Liver</tissue>
    </source>
</reference>
<evidence type="ECO:0000313" key="7">
    <source>
        <dbReference type="Proteomes" id="UP001558613"/>
    </source>
</evidence>
<dbReference type="InterPro" id="IPR003591">
    <property type="entry name" value="Leu-rich_rpt_typical-subtyp"/>
</dbReference>
<sequence length="1722" mass="189787">MLKCIPLWRCNRHVESVDKRHCSLTAVPDEIYRYNRSLEELLLDANQLRELPKPFFRLHNLRKLGLSDNEIQKLPPDVANFTQLVELDISRNDISEIPENIKFCQALEIADFSGNPLSRLPDGFTQLRGLAHLSLNDVSLQSLPNDIGNLSNLVTLELRENLLKSLPSSLSFLVKLEQLDLGSNVLEVLPDTLGALPNLRELWLDRNQLSSLPPELGNLRQLVCLDVSENRLSELPTEISGLIALTDLLLSENLLEVLPDSIGSLKKLSILKVNQNRLVHLTDSIGECENLTELMLTENLLQSLPRSLGKLKKLTNLNVDRNRLSSVPAELGGCVGLNVLSLRDNRLGKLPAELANATELHVLDVAGNRLQNLPFALANLNLKAMWLAENQSQPMLKFQTEDDERTGEKVLTCYLLPQQPSSSLENLLDRSVDETWPTDTNLNRVSVIQFQDDSKHEEEDEETAAERRQGLQRRATPHPSELKVMKNVIEARRNEAYTAKPDEDLESPDSEEKRLSGLSNQSHDSQASSSTASATSQDEKRGINNTGVEINDGQGQEEEELDEMEVEYTEPTVHFAEEPIIRGGDEEDDDENEVDDEDAERSDEDSRTPPFPAEKQRLIRKDTPHYKKHFKITKLPKPETVAALLQGFSHDGLSPTSHTPEDERDGEEEEEEEDEEDEGGVTVNTPFQHRLEAAELEDSRLSQMNSSLQPVKGVSFDQVNNLLIEPARIEEEELTLTILRQTGGLGISIAGGKGSTPYKGDDEGIFISRVSEEGPAARAGVKVGDKLLEVNGVDLHGAEHHTAVEALRNSGAAVVMTVLRERMVEPENAITTTPLRPEDDYFPRERRSSGLPFLLDPASPAVSTGPMQRLATCLVRNDKGLGFSIAGGKGSTPYRVGDTGIFISRIAEGGAAHRDNILHVGDRVISINGVDMTEARHDQAVALLTGTSPTITLLVERDQASAGGASPRTRPHSPPPPEPSDSPEQEEGDEHLGNHLNCPMEDEYPIEEVTLIKAGGPLGLSIVGGSDHASHPFGINEPGVFISKVIPNGLAAQSGLRVGDRILEVNAIDLRHATHQEAVRALLSNKQEIRMLVRRDPSPPGMQEIVIHKQPGEKLGISIRGGAKGHAGNPFDPTDEGIFISKVSSSGAAARDGRLRVGMRILEVGNNSLLGMTHTEAVRVLRAAGDSLVILVCDGFDPRNAASIEASPGVIANPFAAGIVRKNSMESISSVDRDLSPEEIDIMQKEVEMARETSQWEREEMEKVERMRLEREEATRLLEEETENLSTGPLKLDYKTLAALPTTSLQKVNRSSPSEPHRIDSPVRDAAHSPHNSQQSHKSSSAILGREVRYSNIHFPSNASTKDNSSTKPGAIQPLSRVRPAVSPASQDGHSSPNPFQHGLSPINSQTTPRAPSPDTHEEYPINIKQVYKAFAAVPHSLAVLEPPQELYSPRNNVSAKQPSPETPTSVGRDSPEQRSFRDRQKYFEIDVKQQTPDKPKPRISLVGEDDLKKMKEEEAKRMEQRAQEYMLDEDEDDEEEDLAKQVADMKAHGKVILDGVEFKVESLGSQSSPSPRQCATPPSHCGSSGPSSVDGKGDSQRNSMEDSFRLEQRPNSMTGLIPVYPGESVAPIRTAKAERRHQDRLRMQSPELAVAMDKELSPAEKRALEAEKRAMWRAARPYGLEEDVRQYEQDLAKRLYQSRVRASLGSAAAPPTSCSSSSCQP</sequence>
<dbReference type="Gene3D" id="2.30.42.10">
    <property type="match status" value="4"/>
</dbReference>
<feature type="region of interest" description="Disordered" evidence="4">
    <location>
        <begin position="1703"/>
        <end position="1722"/>
    </location>
</feature>
<dbReference type="SMART" id="SM00364">
    <property type="entry name" value="LRR_BAC"/>
    <property type="match status" value="12"/>
</dbReference>
<feature type="region of interest" description="Disordered" evidence="4">
    <location>
        <begin position="1355"/>
        <end position="1418"/>
    </location>
</feature>
<feature type="domain" description="PDZ" evidence="5">
    <location>
        <begin position="735"/>
        <end position="822"/>
    </location>
</feature>
<dbReference type="Pfam" id="PF23598">
    <property type="entry name" value="LRR_14"/>
    <property type="match status" value="1"/>
</dbReference>
<dbReference type="InterPro" id="IPR055414">
    <property type="entry name" value="LRR_R13L4/SHOC2-like"/>
</dbReference>
<feature type="coiled-coil region" evidence="3">
    <location>
        <begin position="1257"/>
        <end position="1284"/>
    </location>
</feature>
<dbReference type="InterPro" id="IPR050614">
    <property type="entry name" value="Synaptic_Scaffolding_LAP-MAGUK"/>
</dbReference>
<feature type="region of interest" description="Disordered" evidence="4">
    <location>
        <begin position="1563"/>
        <end position="1621"/>
    </location>
</feature>
<feature type="domain" description="PDZ" evidence="5">
    <location>
        <begin position="1008"/>
        <end position="1097"/>
    </location>
</feature>
<gene>
    <name evidence="6" type="ORF">QQF64_030188</name>
</gene>
<feature type="compositionally biased region" description="Polar residues" evidence="4">
    <location>
        <begin position="1564"/>
        <end position="1574"/>
    </location>
</feature>
<feature type="compositionally biased region" description="Low complexity" evidence="4">
    <location>
        <begin position="1707"/>
        <end position="1722"/>
    </location>
</feature>
<feature type="compositionally biased region" description="Acidic residues" evidence="4">
    <location>
        <begin position="662"/>
        <end position="679"/>
    </location>
</feature>
<proteinExistence type="predicted"/>
<dbReference type="InterPro" id="IPR036034">
    <property type="entry name" value="PDZ_sf"/>
</dbReference>
<feature type="compositionally biased region" description="Polar residues" evidence="4">
    <location>
        <begin position="1330"/>
        <end position="1342"/>
    </location>
</feature>
<evidence type="ECO:0000313" key="6">
    <source>
        <dbReference type="EMBL" id="KAL1271172.1"/>
    </source>
</evidence>
<dbReference type="SUPFAM" id="SSF52058">
    <property type="entry name" value="L domain-like"/>
    <property type="match status" value="2"/>
</dbReference>
<dbReference type="CDD" id="cd06702">
    <property type="entry name" value="PDZ3_Scribble-like"/>
    <property type="match status" value="1"/>
</dbReference>
<dbReference type="InterPro" id="IPR001611">
    <property type="entry name" value="Leu-rich_rpt"/>
</dbReference>
<feature type="region of interest" description="Disordered" evidence="4">
    <location>
        <begin position="1303"/>
        <end position="1343"/>
    </location>
</feature>
<accession>A0ABR3N2L8</accession>
<keyword evidence="2" id="KW-0677">Repeat</keyword>
<dbReference type="Gene3D" id="3.80.10.10">
    <property type="entry name" value="Ribonuclease Inhibitor"/>
    <property type="match status" value="4"/>
</dbReference>
<feature type="compositionally biased region" description="Acidic residues" evidence="4">
    <location>
        <begin position="1527"/>
        <end position="1538"/>
    </location>
</feature>
<feature type="region of interest" description="Disordered" evidence="4">
    <location>
        <begin position="960"/>
        <end position="999"/>
    </location>
</feature>
<feature type="compositionally biased region" description="Basic and acidic residues" evidence="4">
    <location>
        <begin position="575"/>
        <end position="584"/>
    </location>
</feature>
<dbReference type="CDD" id="cd06703">
    <property type="entry name" value="PDZ2_Scribble-like"/>
    <property type="match status" value="1"/>
</dbReference>
<dbReference type="SMART" id="SM00369">
    <property type="entry name" value="LRR_TYP"/>
    <property type="match status" value="12"/>
</dbReference>
<dbReference type="Proteomes" id="UP001558613">
    <property type="component" value="Unassembled WGS sequence"/>
</dbReference>
<keyword evidence="1" id="KW-0433">Leucine-rich repeat</keyword>
<evidence type="ECO:0000256" key="2">
    <source>
        <dbReference type="ARBA" id="ARBA00022737"/>
    </source>
</evidence>
<feature type="region of interest" description="Disordered" evidence="4">
    <location>
        <begin position="1449"/>
        <end position="1541"/>
    </location>
</feature>
<dbReference type="CDD" id="cd06704">
    <property type="entry name" value="PDZ1_Scribble-like"/>
    <property type="match status" value="1"/>
</dbReference>
<dbReference type="SUPFAM" id="SSF50156">
    <property type="entry name" value="PDZ domain-like"/>
    <property type="match status" value="4"/>
</dbReference>
<feature type="compositionally biased region" description="Basic and acidic residues" evidence="4">
    <location>
        <begin position="1592"/>
        <end position="1609"/>
    </location>
</feature>
<organism evidence="6 7">
    <name type="scientific">Cirrhinus molitorella</name>
    <name type="common">mud carp</name>
    <dbReference type="NCBI Taxonomy" id="172907"/>
    <lineage>
        <taxon>Eukaryota</taxon>
        <taxon>Metazoa</taxon>
        <taxon>Chordata</taxon>
        <taxon>Craniata</taxon>
        <taxon>Vertebrata</taxon>
        <taxon>Euteleostomi</taxon>
        <taxon>Actinopterygii</taxon>
        <taxon>Neopterygii</taxon>
        <taxon>Teleostei</taxon>
        <taxon>Ostariophysi</taxon>
        <taxon>Cypriniformes</taxon>
        <taxon>Cyprinidae</taxon>
        <taxon>Labeoninae</taxon>
        <taxon>Labeonini</taxon>
        <taxon>Cirrhinus</taxon>
    </lineage>
</organism>
<keyword evidence="3" id="KW-0175">Coiled coil</keyword>
<dbReference type="PANTHER" id="PTHR23119:SF57">
    <property type="entry name" value="PROTEIN SCRIBBLE HOMOLOG"/>
    <property type="match status" value="1"/>
</dbReference>
<feature type="compositionally biased region" description="Basic and acidic residues" evidence="4">
    <location>
        <begin position="1470"/>
        <end position="1497"/>
    </location>
</feature>
<feature type="region of interest" description="Disordered" evidence="4">
    <location>
        <begin position="648"/>
        <end position="683"/>
    </location>
</feature>
<feature type="compositionally biased region" description="Basic and acidic residues" evidence="4">
    <location>
        <begin position="1315"/>
        <end position="1328"/>
    </location>
</feature>